<name>A0ABS6DZE0_9FIRM</name>
<reference evidence="3 4" key="1">
    <citation type="submission" date="2021-06" db="EMBL/GenBank/DDBJ databases">
        <authorList>
            <person name="Sun Q."/>
            <person name="Li D."/>
        </authorList>
    </citation>
    <scope>NUCLEOTIDE SEQUENCE [LARGE SCALE GENOMIC DNA]</scope>
    <source>
        <strain evidence="3 4">N19</strain>
    </source>
</reference>
<evidence type="ECO:0000259" key="2">
    <source>
        <dbReference type="PROSITE" id="PS50164"/>
    </source>
</evidence>
<proteinExistence type="inferred from homology"/>
<gene>
    <name evidence="3" type="ORF">KQI20_09140</name>
</gene>
<dbReference type="Proteomes" id="UP001196301">
    <property type="component" value="Unassembled WGS sequence"/>
</dbReference>
<dbReference type="RefSeq" id="WP_216569982.1">
    <property type="nucleotide sequence ID" value="NZ_JAHLOQ010000024.1"/>
</dbReference>
<keyword evidence="4" id="KW-1185">Reference proteome</keyword>
<dbReference type="InterPro" id="IPR050190">
    <property type="entry name" value="UPF0213_domain"/>
</dbReference>
<dbReference type="SMART" id="SM00465">
    <property type="entry name" value="GIYc"/>
    <property type="match status" value="1"/>
</dbReference>
<comment type="similarity">
    <text evidence="1">Belongs to the UPF0213 family.</text>
</comment>
<dbReference type="CDD" id="cd10456">
    <property type="entry name" value="GIY-YIG_UPF0213"/>
    <property type="match status" value="1"/>
</dbReference>
<evidence type="ECO:0000313" key="4">
    <source>
        <dbReference type="Proteomes" id="UP001196301"/>
    </source>
</evidence>
<protein>
    <submittedName>
        <fullName evidence="3">GIY-YIG nuclease family protein</fullName>
    </submittedName>
</protein>
<accession>A0ABS6DZE0</accession>
<dbReference type="PANTHER" id="PTHR34477">
    <property type="entry name" value="UPF0213 PROTEIN YHBQ"/>
    <property type="match status" value="1"/>
</dbReference>
<evidence type="ECO:0000313" key="3">
    <source>
        <dbReference type="EMBL" id="MBU5336602.1"/>
    </source>
</evidence>
<dbReference type="EMBL" id="JAHLOQ010000024">
    <property type="protein sequence ID" value="MBU5336602.1"/>
    <property type="molecule type" value="Genomic_DNA"/>
</dbReference>
<organism evidence="3 4">
    <name type="scientific">Intestinibacter bartlettii</name>
    <dbReference type="NCBI Taxonomy" id="261299"/>
    <lineage>
        <taxon>Bacteria</taxon>
        <taxon>Bacillati</taxon>
        <taxon>Bacillota</taxon>
        <taxon>Clostridia</taxon>
        <taxon>Peptostreptococcales</taxon>
        <taxon>Peptostreptococcaceae</taxon>
        <taxon>Intestinibacter</taxon>
    </lineage>
</organism>
<dbReference type="Pfam" id="PF01541">
    <property type="entry name" value="GIY-YIG"/>
    <property type="match status" value="1"/>
</dbReference>
<sequence>MYYTYILRCKDNSLYTGYTTDINRRMKEHERGINSKYTKAKGFSNLEIYFICKSKSDAMKLEYKIKSKTRNQKLYIIKNPQDFIKQLKEIENFCILDVIKPTE</sequence>
<dbReference type="InterPro" id="IPR000305">
    <property type="entry name" value="GIY-YIG_endonuc"/>
</dbReference>
<feature type="domain" description="GIY-YIG" evidence="2">
    <location>
        <begin position="1"/>
        <end position="77"/>
    </location>
</feature>
<comment type="caution">
    <text evidence="3">The sequence shown here is derived from an EMBL/GenBank/DDBJ whole genome shotgun (WGS) entry which is preliminary data.</text>
</comment>
<dbReference type="PROSITE" id="PS50164">
    <property type="entry name" value="GIY_YIG"/>
    <property type="match status" value="1"/>
</dbReference>
<dbReference type="PANTHER" id="PTHR34477:SF1">
    <property type="entry name" value="UPF0213 PROTEIN YHBQ"/>
    <property type="match status" value="1"/>
</dbReference>
<evidence type="ECO:0000256" key="1">
    <source>
        <dbReference type="ARBA" id="ARBA00007435"/>
    </source>
</evidence>